<keyword evidence="2" id="KW-1133">Transmembrane helix</keyword>
<sequence>MNTVKYATKEIFLYKMEIFGMLFLLVKKTSGQSVTLKGDSPFAVLGKPFVWTCDTTDLPGGVLGVGFKLNNSKVCDVSIYGYPPSNCSESSAGIDTRITCGCHGFNISELYLSIKSSLLEDTGMWSCDLDNYMFKSSVEHHVYYGPGSTTTLNIPERSKSVKEGSDVLLECSATCLPACQYTWYKKHRSLVNTSKLQLDKVQDGDSGEYTCQSYNLVSTNTTTIIILVLDKPKPPRDLKHVFSTQDTVCLVWRAGDDGGSSHNFHIQFLKLNKIPTKGEAPFVLDWQDVGDVIDEPVYGGPVSACVRKLEPGSTYYFRVYASNEHHTGNASVAITTSTDQKEVIPSDGLSFGSGIGVGLGLGLVLLVVGMFVGACLLQRRRQRSRANHDVTDCTVLVN</sequence>
<dbReference type="Pfam" id="PF13927">
    <property type="entry name" value="Ig_3"/>
    <property type="match status" value="1"/>
</dbReference>
<dbReference type="PROSITE" id="PS50853">
    <property type="entry name" value="FN3"/>
    <property type="match status" value="1"/>
</dbReference>
<dbReference type="PANTHER" id="PTHR13817">
    <property type="entry name" value="TITIN"/>
    <property type="match status" value="1"/>
</dbReference>
<name>A0AAN8JG94_PATCE</name>
<dbReference type="InterPro" id="IPR036116">
    <property type="entry name" value="FN3_sf"/>
</dbReference>
<dbReference type="InterPro" id="IPR007110">
    <property type="entry name" value="Ig-like_dom"/>
</dbReference>
<dbReference type="Proteomes" id="UP001347796">
    <property type="component" value="Unassembled WGS sequence"/>
</dbReference>
<dbReference type="InterPro" id="IPR050964">
    <property type="entry name" value="Striated_Muscle_Regulatory"/>
</dbReference>
<protein>
    <recommendedName>
        <fullName evidence="7">Ig-like domain-containing protein</fullName>
    </recommendedName>
</protein>
<proteinExistence type="predicted"/>
<evidence type="ECO:0000256" key="1">
    <source>
        <dbReference type="ARBA" id="ARBA00022737"/>
    </source>
</evidence>
<keyword evidence="6" id="KW-1185">Reference proteome</keyword>
<dbReference type="SUPFAM" id="SSF48726">
    <property type="entry name" value="Immunoglobulin"/>
    <property type="match status" value="1"/>
</dbReference>
<dbReference type="AlphaFoldDB" id="A0AAN8JG94"/>
<dbReference type="SMART" id="SM00408">
    <property type="entry name" value="IGc2"/>
    <property type="match status" value="1"/>
</dbReference>
<dbReference type="EMBL" id="JAZGQO010000010">
    <property type="protein sequence ID" value="KAK6174935.1"/>
    <property type="molecule type" value="Genomic_DNA"/>
</dbReference>
<feature type="transmembrane region" description="Helical" evidence="2">
    <location>
        <begin position="355"/>
        <end position="377"/>
    </location>
</feature>
<dbReference type="PROSITE" id="PS50835">
    <property type="entry name" value="IG_LIKE"/>
    <property type="match status" value="1"/>
</dbReference>
<dbReference type="InterPro" id="IPR036179">
    <property type="entry name" value="Ig-like_dom_sf"/>
</dbReference>
<feature type="domain" description="Fibronectin type-III" evidence="4">
    <location>
        <begin position="234"/>
        <end position="341"/>
    </location>
</feature>
<keyword evidence="2" id="KW-0812">Transmembrane</keyword>
<reference evidence="5 6" key="1">
    <citation type="submission" date="2024-01" db="EMBL/GenBank/DDBJ databases">
        <title>The genome of the rayed Mediterranean limpet Patella caerulea (Linnaeus, 1758).</title>
        <authorList>
            <person name="Anh-Thu Weber A."/>
            <person name="Halstead-Nussloch G."/>
        </authorList>
    </citation>
    <scope>NUCLEOTIDE SEQUENCE [LARGE SCALE GENOMIC DNA]</scope>
    <source>
        <strain evidence="5">AATW-2023a</strain>
        <tissue evidence="5">Whole specimen</tissue>
    </source>
</reference>
<dbReference type="PANTHER" id="PTHR13817:SF73">
    <property type="entry name" value="FIBRONECTIN TYPE-III DOMAIN-CONTAINING PROTEIN"/>
    <property type="match status" value="1"/>
</dbReference>
<dbReference type="InterPro" id="IPR013783">
    <property type="entry name" value="Ig-like_fold"/>
</dbReference>
<organism evidence="5 6">
    <name type="scientific">Patella caerulea</name>
    <name type="common">Rayed Mediterranean limpet</name>
    <dbReference type="NCBI Taxonomy" id="87958"/>
    <lineage>
        <taxon>Eukaryota</taxon>
        <taxon>Metazoa</taxon>
        <taxon>Spiralia</taxon>
        <taxon>Lophotrochozoa</taxon>
        <taxon>Mollusca</taxon>
        <taxon>Gastropoda</taxon>
        <taxon>Patellogastropoda</taxon>
        <taxon>Patelloidea</taxon>
        <taxon>Patellidae</taxon>
        <taxon>Patella</taxon>
    </lineage>
</organism>
<dbReference type="CDD" id="cd00063">
    <property type="entry name" value="FN3"/>
    <property type="match status" value="1"/>
</dbReference>
<feature type="domain" description="Ig-like" evidence="3">
    <location>
        <begin position="146"/>
        <end position="223"/>
    </location>
</feature>
<accession>A0AAN8JG94</accession>
<dbReference type="InterPro" id="IPR003961">
    <property type="entry name" value="FN3_dom"/>
</dbReference>
<dbReference type="SMART" id="SM00060">
    <property type="entry name" value="FN3"/>
    <property type="match status" value="1"/>
</dbReference>
<evidence type="ECO:0000313" key="6">
    <source>
        <dbReference type="Proteomes" id="UP001347796"/>
    </source>
</evidence>
<comment type="caution">
    <text evidence="5">The sequence shown here is derived from an EMBL/GenBank/DDBJ whole genome shotgun (WGS) entry which is preliminary data.</text>
</comment>
<dbReference type="SMART" id="SM00409">
    <property type="entry name" value="IG"/>
    <property type="match status" value="2"/>
</dbReference>
<evidence type="ECO:0000256" key="2">
    <source>
        <dbReference type="SAM" id="Phobius"/>
    </source>
</evidence>
<dbReference type="SUPFAM" id="SSF49265">
    <property type="entry name" value="Fibronectin type III"/>
    <property type="match status" value="1"/>
</dbReference>
<evidence type="ECO:0000259" key="3">
    <source>
        <dbReference type="PROSITE" id="PS50835"/>
    </source>
</evidence>
<keyword evidence="1" id="KW-0677">Repeat</keyword>
<evidence type="ECO:0000313" key="5">
    <source>
        <dbReference type="EMBL" id="KAK6174935.1"/>
    </source>
</evidence>
<gene>
    <name evidence="5" type="ORF">SNE40_013490</name>
</gene>
<dbReference type="Pfam" id="PF00041">
    <property type="entry name" value="fn3"/>
    <property type="match status" value="1"/>
</dbReference>
<dbReference type="InterPro" id="IPR003599">
    <property type="entry name" value="Ig_sub"/>
</dbReference>
<evidence type="ECO:0000259" key="4">
    <source>
        <dbReference type="PROSITE" id="PS50853"/>
    </source>
</evidence>
<dbReference type="Gene3D" id="2.60.40.10">
    <property type="entry name" value="Immunoglobulins"/>
    <property type="match status" value="2"/>
</dbReference>
<keyword evidence="2" id="KW-0472">Membrane</keyword>
<dbReference type="InterPro" id="IPR003598">
    <property type="entry name" value="Ig_sub2"/>
</dbReference>
<evidence type="ECO:0008006" key="7">
    <source>
        <dbReference type="Google" id="ProtNLM"/>
    </source>
</evidence>